<dbReference type="EMBL" id="CP076683">
    <property type="protein sequence ID" value="QWV16390.1"/>
    <property type="molecule type" value="Genomic_DNA"/>
</dbReference>
<sequence length="295" mass="31066">MPDRHVVLIHGAWAGSWVWDDILKGLRAAGYTPHAVDLPGNGNDDTSPAAVSLDLYAAHVASLIDTLDGPVQLVAHSGGGLTAAAVAEQRAERIAGVAYVAGMMLPSGLPFAEACAELVSTAPEVSGVGPFLQRSADGLGTRVPAEIACALFFHDVPLPRALAAAQRLGAQPDGGRSVAARWTPERFGRLPRLYIECSADRSVVPAVQSWMQELVPGAERVTLDCGHAPQLSKPDALLACLLPFFSRHAETVSDPDLLRCTQGATPHVQENPDRQFAAGPVLPSRAGGRYRALVE</sequence>
<dbReference type="Proteomes" id="UP000252554">
    <property type="component" value="Unassembled WGS sequence"/>
</dbReference>
<dbReference type="Pfam" id="PF12697">
    <property type="entry name" value="Abhydrolase_6"/>
    <property type="match status" value="1"/>
</dbReference>
<evidence type="ECO:0000313" key="4">
    <source>
        <dbReference type="Proteomes" id="UP000252554"/>
    </source>
</evidence>
<feature type="domain" description="AB hydrolase-1" evidence="1">
    <location>
        <begin position="6"/>
        <end position="238"/>
    </location>
</feature>
<protein>
    <submittedName>
        <fullName evidence="3">Alpha/beta hydrolase</fullName>
    </submittedName>
</protein>
<gene>
    <name evidence="3" type="ORF">DQ403_12280</name>
    <name evidence="2" type="ORF">KQ248_18105</name>
</gene>
<evidence type="ECO:0000313" key="2">
    <source>
        <dbReference type="EMBL" id="QWV16390.1"/>
    </source>
</evidence>
<dbReference type="EMBL" id="QNTV01000008">
    <property type="protein sequence ID" value="RBA57414.1"/>
    <property type="molecule type" value="Genomic_DNA"/>
</dbReference>
<name>A0A365PTN3_9GAMM</name>
<accession>A0A365PTN3</accession>
<dbReference type="InterPro" id="IPR052897">
    <property type="entry name" value="Sec-Metab_Biosynth_Hydrolase"/>
</dbReference>
<dbReference type="InterPro" id="IPR029058">
    <property type="entry name" value="AB_hydrolase_fold"/>
</dbReference>
<dbReference type="AlphaFoldDB" id="A0A365PTN3"/>
<proteinExistence type="predicted"/>
<dbReference type="PANTHER" id="PTHR37017">
    <property type="entry name" value="AB HYDROLASE-1 DOMAIN-CONTAINING PROTEIN-RELATED"/>
    <property type="match status" value="1"/>
</dbReference>
<keyword evidence="5" id="KW-1185">Reference proteome</keyword>
<dbReference type="Gene3D" id="3.40.50.1820">
    <property type="entry name" value="alpha/beta hydrolase"/>
    <property type="match status" value="1"/>
</dbReference>
<reference evidence="3 4" key="1">
    <citation type="submission" date="2018-06" db="EMBL/GenBank/DDBJ databases">
        <title>Whole genome sequencing of four bacterial strains from South Shetland trench revealing bio-synthetic gene clusters.</title>
        <authorList>
            <person name="Abdel-Mageed W.M."/>
            <person name="Lehri B."/>
            <person name="Jarmusch S.A."/>
            <person name="Miranda K."/>
            <person name="Goodfellow M."/>
            <person name="Jaspars M."/>
            <person name="Karlyshev A.V."/>
        </authorList>
    </citation>
    <scope>NUCLEOTIDE SEQUENCE [LARGE SCALE GENOMIC DNA]</scope>
    <source>
        <strain evidence="3 4">SST2</strain>
    </source>
</reference>
<organism evidence="3 4">
    <name type="scientific">Stutzerimonas zhaodongensis</name>
    <dbReference type="NCBI Taxonomy" id="1176257"/>
    <lineage>
        <taxon>Bacteria</taxon>
        <taxon>Pseudomonadati</taxon>
        <taxon>Pseudomonadota</taxon>
        <taxon>Gammaproteobacteria</taxon>
        <taxon>Pseudomonadales</taxon>
        <taxon>Pseudomonadaceae</taxon>
        <taxon>Stutzerimonas</taxon>
    </lineage>
</organism>
<dbReference type="PANTHER" id="PTHR37017:SF11">
    <property type="entry name" value="ESTERASE_LIPASE_THIOESTERASE DOMAIN-CONTAINING PROTEIN"/>
    <property type="match status" value="1"/>
</dbReference>
<dbReference type="Proteomes" id="UP000683436">
    <property type="component" value="Chromosome"/>
</dbReference>
<evidence type="ECO:0000259" key="1">
    <source>
        <dbReference type="Pfam" id="PF12697"/>
    </source>
</evidence>
<keyword evidence="3" id="KW-0378">Hydrolase</keyword>
<dbReference type="SUPFAM" id="SSF53474">
    <property type="entry name" value="alpha/beta-Hydrolases"/>
    <property type="match status" value="1"/>
</dbReference>
<evidence type="ECO:0000313" key="5">
    <source>
        <dbReference type="Proteomes" id="UP000683436"/>
    </source>
</evidence>
<reference evidence="2 5" key="2">
    <citation type="submission" date="2021-06" db="EMBL/GenBank/DDBJ databases">
        <title>Microbial metabolic specificity influences pelagic lipid remineralization.</title>
        <authorList>
            <person name="Behrendt L."/>
            <person name="Hunter J.E."/>
            <person name="Alcolombri U."/>
            <person name="Smriga S."/>
            <person name="Mincer T."/>
            <person name="Lowenstein D.P."/>
            <person name="Peaudecerf F.J."/>
            <person name="Fernandez V.I."/>
            <person name="Fredricks H."/>
            <person name="Almblad H."/>
            <person name="Harrison J.J."/>
            <person name="Stocker R."/>
            <person name="Van Mooy B.A.S."/>
        </authorList>
    </citation>
    <scope>NUCLEOTIDE SEQUENCE [LARGE SCALE GENOMIC DNA]</scope>
    <source>
        <strain evidence="2 5">A252</strain>
    </source>
</reference>
<dbReference type="GO" id="GO:0016787">
    <property type="term" value="F:hydrolase activity"/>
    <property type="evidence" value="ECO:0007669"/>
    <property type="project" value="UniProtKB-KW"/>
</dbReference>
<dbReference type="InterPro" id="IPR000073">
    <property type="entry name" value="AB_hydrolase_1"/>
</dbReference>
<evidence type="ECO:0000313" key="3">
    <source>
        <dbReference type="EMBL" id="RBA57414.1"/>
    </source>
</evidence>